<dbReference type="RefSeq" id="WP_045032187.1">
    <property type="nucleotide sequence ID" value="NZ_JRHC01000005.1"/>
</dbReference>
<evidence type="ECO:0008006" key="3">
    <source>
        <dbReference type="Google" id="ProtNLM"/>
    </source>
</evidence>
<proteinExistence type="predicted"/>
<comment type="caution">
    <text evidence="1">The sequence shown here is derived from an EMBL/GenBank/DDBJ whole genome shotgun (WGS) entry which is preliminary data.</text>
</comment>
<protein>
    <recommendedName>
        <fullName evidence="3">Cell division protein FtsQ</fullName>
    </recommendedName>
</protein>
<name>A0A0D8J7H1_9BACT</name>
<reference evidence="1 2" key="1">
    <citation type="submission" date="2014-09" db="EMBL/GenBank/DDBJ databases">
        <title>Draft Genome Sequence of Draconibacterium sp. JN14CK-3.</title>
        <authorList>
            <person name="Dong C."/>
            <person name="Lai Q."/>
            <person name="Shao Z."/>
        </authorList>
    </citation>
    <scope>NUCLEOTIDE SEQUENCE [LARGE SCALE GENOMIC DNA]</scope>
    <source>
        <strain evidence="1 2">JN14CK-3</strain>
    </source>
</reference>
<gene>
    <name evidence="1" type="ORF">LH29_18050</name>
</gene>
<dbReference type="OrthoDB" id="1466667at2"/>
<evidence type="ECO:0000313" key="2">
    <source>
        <dbReference type="Proteomes" id="UP000032544"/>
    </source>
</evidence>
<sequence length="250" mass="28559">MIKKFAKIGGLLMLLVFLLVTLAFTSLKYKHVNCNDIQVNYNPEEVIKVNRAELINLVKSIDKDIIGKDFDSINTVQIEEAVEKHEAILKAEVYKVVTRTDSATFKGVLAINLKHRKPVVRVFSDKGNYYLDEFGGKIPVSTNYAANVLVATGDISEEYAKETLLPCVLTIENDEFWNAQIEQIHVQKGGDVLLIPLVGDHTIEFGTLENYEEKLRNMKAFYKQIMAKNNWNKYKTISLKYKDQVIAKRR</sequence>
<organism evidence="1 2">
    <name type="scientific">Draconibacterium sediminis</name>
    <dbReference type="NCBI Taxonomy" id="1544798"/>
    <lineage>
        <taxon>Bacteria</taxon>
        <taxon>Pseudomonadati</taxon>
        <taxon>Bacteroidota</taxon>
        <taxon>Bacteroidia</taxon>
        <taxon>Marinilabiliales</taxon>
        <taxon>Prolixibacteraceae</taxon>
        <taxon>Draconibacterium</taxon>
    </lineage>
</organism>
<accession>A0A0D8J7H1</accession>
<dbReference type="AlphaFoldDB" id="A0A0D8J7H1"/>
<dbReference type="Proteomes" id="UP000032544">
    <property type="component" value="Unassembled WGS sequence"/>
</dbReference>
<evidence type="ECO:0000313" key="1">
    <source>
        <dbReference type="EMBL" id="KJF42466.1"/>
    </source>
</evidence>
<dbReference type="STRING" id="1544798.LH29_18050"/>
<keyword evidence="2" id="KW-1185">Reference proteome</keyword>
<dbReference type="EMBL" id="JRHC01000005">
    <property type="protein sequence ID" value="KJF42466.1"/>
    <property type="molecule type" value="Genomic_DNA"/>
</dbReference>